<keyword evidence="1" id="KW-0472">Membrane</keyword>
<feature type="transmembrane region" description="Helical" evidence="1">
    <location>
        <begin position="82"/>
        <end position="106"/>
    </location>
</feature>
<evidence type="ECO:0000313" key="2">
    <source>
        <dbReference type="EMBL" id="CAD7002963.1"/>
    </source>
</evidence>
<proteinExistence type="predicted"/>
<comment type="caution">
    <text evidence="2">The sequence shown here is derived from an EMBL/GenBank/DDBJ whole genome shotgun (WGS) entry which is preliminary data.</text>
</comment>
<keyword evidence="1" id="KW-1133">Transmembrane helix</keyword>
<evidence type="ECO:0000256" key="1">
    <source>
        <dbReference type="SAM" id="Phobius"/>
    </source>
</evidence>
<feature type="transmembrane region" description="Helical" evidence="1">
    <location>
        <begin position="112"/>
        <end position="135"/>
    </location>
</feature>
<gene>
    <name evidence="2" type="ORF">CCAP1982_LOCUS11427</name>
</gene>
<keyword evidence="1" id="KW-0812">Transmembrane</keyword>
<reference evidence="2" key="1">
    <citation type="submission" date="2020-11" db="EMBL/GenBank/DDBJ databases">
        <authorList>
            <person name="Whitehead M."/>
        </authorList>
    </citation>
    <scope>NUCLEOTIDE SEQUENCE</scope>
    <source>
        <strain evidence="2">EGII</strain>
    </source>
</reference>
<feature type="transmembrane region" description="Helical" evidence="1">
    <location>
        <begin position="43"/>
        <end position="61"/>
    </location>
</feature>
<dbReference type="AlphaFoldDB" id="A0A811V0N7"/>
<evidence type="ECO:0000313" key="3">
    <source>
        <dbReference type="Proteomes" id="UP000606786"/>
    </source>
</evidence>
<sequence>MNRQCSVGVVRNSEIQSVTRRRKISVLVKIQSRYCCGINSTNLSAISGFLNIIIYMTKTLMAKSRKKVKTVVSAVLDLDMDFFAEVFAFFFDFVALLFAFVCASFISLFISLLLLLLWVFDFFALDLAFLAADFFDFAFSGGFSSAAMSSVRMLCSVKASS</sequence>
<accession>A0A811V0N7</accession>
<name>A0A811V0N7_CERCA</name>
<organism evidence="2 3">
    <name type="scientific">Ceratitis capitata</name>
    <name type="common">Mediterranean fruit fly</name>
    <name type="synonym">Tephritis capitata</name>
    <dbReference type="NCBI Taxonomy" id="7213"/>
    <lineage>
        <taxon>Eukaryota</taxon>
        <taxon>Metazoa</taxon>
        <taxon>Ecdysozoa</taxon>
        <taxon>Arthropoda</taxon>
        <taxon>Hexapoda</taxon>
        <taxon>Insecta</taxon>
        <taxon>Pterygota</taxon>
        <taxon>Neoptera</taxon>
        <taxon>Endopterygota</taxon>
        <taxon>Diptera</taxon>
        <taxon>Brachycera</taxon>
        <taxon>Muscomorpha</taxon>
        <taxon>Tephritoidea</taxon>
        <taxon>Tephritidae</taxon>
        <taxon>Ceratitis</taxon>
        <taxon>Ceratitis</taxon>
    </lineage>
</organism>
<dbReference type="Proteomes" id="UP000606786">
    <property type="component" value="Unassembled WGS sequence"/>
</dbReference>
<dbReference type="EMBL" id="CAJHJT010000034">
    <property type="protein sequence ID" value="CAD7002963.1"/>
    <property type="molecule type" value="Genomic_DNA"/>
</dbReference>
<keyword evidence="3" id="KW-1185">Reference proteome</keyword>
<protein>
    <submittedName>
        <fullName evidence="2">(Mediterranean fruit fly) hypothetical protein</fullName>
    </submittedName>
</protein>